<dbReference type="EMBL" id="MU150229">
    <property type="protein sequence ID" value="KAF9469890.1"/>
    <property type="molecule type" value="Genomic_DNA"/>
</dbReference>
<evidence type="ECO:0000313" key="3">
    <source>
        <dbReference type="Proteomes" id="UP000807353"/>
    </source>
</evidence>
<dbReference type="OrthoDB" id="2337158at2759"/>
<feature type="region of interest" description="Disordered" evidence="1">
    <location>
        <begin position="354"/>
        <end position="383"/>
    </location>
</feature>
<evidence type="ECO:0000256" key="1">
    <source>
        <dbReference type="SAM" id="MobiDB-lite"/>
    </source>
</evidence>
<sequence>MISSEATDGIKLSLLPRCGGGVSDRVIEREMGTHQRGLIDTCLEEGQFDSAIALLDQLRSSIYKPHASHIRQMIYIALQPVHPNDNPVRIAIDNSATSSPSKSTKQYAPSGGAILASRRLLMSFAMTNSPGALARALPRYEDPTDQEPLPEDDPCDSAIGKEAMCISHAKNCWSILSQDFLRRQRQIPSSPNKGKKRGQTWDDETSENPLTNPLAVVGENSWPVLDWLLLLFEQDQDLTGCHSPLLLKQIPYPRHGGNTRWDTELPLNIVFHCFDQADLRRRRMGSRLMSLLINLSSTGHLDIRMFIASIFSHFSPPPFEKLPLFFSELIPTVPTHRLKVILCQKILMETVHSNTPSSARPSVHARAHPRALRTDPTNGGASWSAPVNNATLPLSNKYFLPNPNEIRQLLEMNVDMTSSGGITKSLLMRVKFELLVSFRAIHHTNLNDLEWSNFTQKSNLDKILDLVFNPNDGGEIYRNLLKNLLNV</sequence>
<protein>
    <submittedName>
        <fullName evidence="2">Uncharacterized protein</fullName>
    </submittedName>
</protein>
<accession>A0A9P5YJQ6</accession>
<name>A0A9P5YJQ6_9AGAR</name>
<comment type="caution">
    <text evidence="2">The sequence shown here is derived from an EMBL/GenBank/DDBJ whole genome shotgun (WGS) entry which is preliminary data.</text>
</comment>
<feature type="region of interest" description="Disordered" evidence="1">
    <location>
        <begin position="184"/>
        <end position="208"/>
    </location>
</feature>
<reference evidence="2" key="1">
    <citation type="submission" date="2020-11" db="EMBL/GenBank/DDBJ databases">
        <authorList>
            <consortium name="DOE Joint Genome Institute"/>
            <person name="Ahrendt S."/>
            <person name="Riley R."/>
            <person name="Andreopoulos W."/>
            <person name="Labutti K."/>
            <person name="Pangilinan J."/>
            <person name="Ruiz-Duenas F.J."/>
            <person name="Barrasa J.M."/>
            <person name="Sanchez-Garcia M."/>
            <person name="Camarero S."/>
            <person name="Miyauchi S."/>
            <person name="Serrano A."/>
            <person name="Linde D."/>
            <person name="Babiker R."/>
            <person name="Drula E."/>
            <person name="Ayuso-Fernandez I."/>
            <person name="Pacheco R."/>
            <person name="Padilla G."/>
            <person name="Ferreira P."/>
            <person name="Barriuso J."/>
            <person name="Kellner H."/>
            <person name="Castanera R."/>
            <person name="Alfaro M."/>
            <person name="Ramirez L."/>
            <person name="Pisabarro A.G."/>
            <person name="Kuo A."/>
            <person name="Tritt A."/>
            <person name="Lipzen A."/>
            <person name="He G."/>
            <person name="Yan M."/>
            <person name="Ng V."/>
            <person name="Cullen D."/>
            <person name="Martin F."/>
            <person name="Rosso M.-N."/>
            <person name="Henrissat B."/>
            <person name="Hibbett D."/>
            <person name="Martinez A.T."/>
            <person name="Grigoriev I.V."/>
        </authorList>
    </citation>
    <scope>NUCLEOTIDE SEQUENCE</scope>
    <source>
        <strain evidence="2">CBS 247.69</strain>
    </source>
</reference>
<dbReference type="Proteomes" id="UP000807353">
    <property type="component" value="Unassembled WGS sequence"/>
</dbReference>
<keyword evidence="3" id="KW-1185">Reference proteome</keyword>
<gene>
    <name evidence="2" type="ORF">BDZ94DRAFT_1316995</name>
</gene>
<organism evidence="2 3">
    <name type="scientific">Collybia nuda</name>
    <dbReference type="NCBI Taxonomy" id="64659"/>
    <lineage>
        <taxon>Eukaryota</taxon>
        <taxon>Fungi</taxon>
        <taxon>Dikarya</taxon>
        <taxon>Basidiomycota</taxon>
        <taxon>Agaricomycotina</taxon>
        <taxon>Agaricomycetes</taxon>
        <taxon>Agaricomycetidae</taxon>
        <taxon>Agaricales</taxon>
        <taxon>Tricholomatineae</taxon>
        <taxon>Clitocybaceae</taxon>
        <taxon>Collybia</taxon>
    </lineage>
</organism>
<proteinExistence type="predicted"/>
<evidence type="ECO:0000313" key="2">
    <source>
        <dbReference type="EMBL" id="KAF9469890.1"/>
    </source>
</evidence>
<dbReference type="AlphaFoldDB" id="A0A9P5YJQ6"/>